<sequence>MEKKNWLHRLKNIGPGAIVVAAFIGPGTITVCSSTGASYGYTLLWVLLFATIATIIFQEMAARLGIVTKMGLGENIREKISSRTIKAIVSVIVVMAIFIGNIAYETGNMTGGAMGIATLLPHVPISSIAIVMGIIAMILLFSGSYQYIEKFLTALVFVMAFTFILTTFLSKLDWSQIIAGFIPSFYDVDWLSVVGLVGTTVVPYNLFLHSSSAAQRWQHKEDLKDARLDTVLSIGLGGIVSMCIVIVSATNCAGIEIESANDLSLALQPVLGNFASYLVSIGLFAAGLTSTITAPLATAYATCGILGIDQDMKSIQFRSIWFIVIVCGMFFILVNQSTPTELILIAQVANAIILPIMAIFLMYCMNHPQLGQYRNHLLSNLAGIMVLFITIVLCIQNIIKII</sequence>
<comment type="caution">
    <text evidence="7">The sequence shown here is derived from an EMBL/GenBank/DDBJ whole genome shotgun (WGS) entry which is preliminary data.</text>
</comment>
<organism evidence="7 8">
    <name type="scientific">Massilimicrobiota timonensis</name>
    <dbReference type="NCBI Taxonomy" id="1776392"/>
    <lineage>
        <taxon>Bacteria</taxon>
        <taxon>Bacillati</taxon>
        <taxon>Bacillota</taxon>
        <taxon>Erysipelotrichia</taxon>
        <taxon>Erysipelotrichales</taxon>
        <taxon>Erysipelotrichaceae</taxon>
        <taxon>Massilimicrobiota</taxon>
    </lineage>
</organism>
<feature type="transmembrane region" description="Helical" evidence="6">
    <location>
        <begin position="151"/>
        <end position="170"/>
    </location>
</feature>
<keyword evidence="5 6" id="KW-0472">Membrane</keyword>
<dbReference type="Gene3D" id="1.20.1740.10">
    <property type="entry name" value="Amino acid/polyamine transporter I"/>
    <property type="match status" value="1"/>
</dbReference>
<gene>
    <name evidence="7" type="ORF">QUV98_00160</name>
</gene>
<dbReference type="InterPro" id="IPR001046">
    <property type="entry name" value="NRAMP_fam"/>
</dbReference>
<evidence type="ECO:0000256" key="2">
    <source>
        <dbReference type="ARBA" id="ARBA00022448"/>
    </source>
</evidence>
<dbReference type="PANTHER" id="PTHR11706">
    <property type="entry name" value="SOLUTE CARRIER PROTEIN FAMILY 11 MEMBER"/>
    <property type="match status" value="1"/>
</dbReference>
<dbReference type="RefSeq" id="WP_289526967.1">
    <property type="nucleotide sequence ID" value="NZ_JAUDCK010000001.1"/>
</dbReference>
<feature type="transmembrane region" description="Helical" evidence="6">
    <location>
        <begin position="344"/>
        <end position="365"/>
    </location>
</feature>
<accession>A0ABT7UF11</accession>
<feature type="transmembrane region" description="Helical" evidence="6">
    <location>
        <begin position="87"/>
        <end position="104"/>
    </location>
</feature>
<dbReference type="PANTHER" id="PTHR11706:SF33">
    <property type="entry name" value="NATURAL RESISTANCE-ASSOCIATED MACROPHAGE PROTEIN 2"/>
    <property type="match status" value="1"/>
</dbReference>
<feature type="transmembrane region" description="Helical" evidence="6">
    <location>
        <begin position="377"/>
        <end position="399"/>
    </location>
</feature>
<dbReference type="NCBIfam" id="NF037982">
    <property type="entry name" value="Nramp_1"/>
    <property type="match status" value="1"/>
</dbReference>
<dbReference type="EMBL" id="JAUDCK010000001">
    <property type="protein sequence ID" value="MDM8194740.1"/>
    <property type="molecule type" value="Genomic_DNA"/>
</dbReference>
<feature type="transmembrane region" description="Helical" evidence="6">
    <location>
        <begin position="230"/>
        <end position="257"/>
    </location>
</feature>
<evidence type="ECO:0000256" key="5">
    <source>
        <dbReference type="ARBA" id="ARBA00023136"/>
    </source>
</evidence>
<evidence type="ECO:0000256" key="1">
    <source>
        <dbReference type="ARBA" id="ARBA00004141"/>
    </source>
</evidence>
<evidence type="ECO:0000313" key="7">
    <source>
        <dbReference type="EMBL" id="MDM8194740.1"/>
    </source>
</evidence>
<dbReference type="Pfam" id="PF01566">
    <property type="entry name" value="Nramp"/>
    <property type="match status" value="1"/>
</dbReference>
<reference evidence="8" key="1">
    <citation type="submission" date="2023-06" db="EMBL/GenBank/DDBJ databases">
        <title>Identification and characterization of horizontal gene transfer across gut microbiota members of farm animals based on homology search.</title>
        <authorList>
            <person name="Zeman M."/>
            <person name="Kubasova T."/>
            <person name="Jahodarova E."/>
            <person name="Nykrynova M."/>
            <person name="Rychlik I."/>
        </authorList>
    </citation>
    <scope>NUCLEOTIDE SEQUENCE [LARGE SCALE GENOMIC DNA]</scope>
    <source>
        <strain evidence="8">ET341</strain>
    </source>
</reference>
<comment type="subcellular location">
    <subcellularLocation>
        <location evidence="1">Membrane</location>
        <topology evidence="1">Multi-pass membrane protein</topology>
    </subcellularLocation>
</comment>
<evidence type="ECO:0000256" key="4">
    <source>
        <dbReference type="ARBA" id="ARBA00022989"/>
    </source>
</evidence>
<evidence type="ECO:0000256" key="6">
    <source>
        <dbReference type="SAM" id="Phobius"/>
    </source>
</evidence>
<keyword evidence="2" id="KW-0813">Transport</keyword>
<feature type="transmembrane region" description="Helical" evidence="6">
    <location>
        <begin position="320"/>
        <end position="338"/>
    </location>
</feature>
<proteinExistence type="predicted"/>
<evidence type="ECO:0000256" key="3">
    <source>
        <dbReference type="ARBA" id="ARBA00022692"/>
    </source>
</evidence>
<feature type="transmembrane region" description="Helical" evidence="6">
    <location>
        <begin position="116"/>
        <end position="139"/>
    </location>
</feature>
<evidence type="ECO:0000313" key="8">
    <source>
        <dbReference type="Proteomes" id="UP001529275"/>
    </source>
</evidence>
<name>A0ABT7UF11_9FIRM</name>
<dbReference type="Proteomes" id="UP001529275">
    <property type="component" value="Unassembled WGS sequence"/>
</dbReference>
<keyword evidence="4 6" id="KW-1133">Transmembrane helix</keyword>
<feature type="transmembrane region" description="Helical" evidence="6">
    <location>
        <begin position="12"/>
        <end position="31"/>
    </location>
</feature>
<feature type="transmembrane region" description="Helical" evidence="6">
    <location>
        <begin position="43"/>
        <end position="66"/>
    </location>
</feature>
<dbReference type="PRINTS" id="PR00447">
    <property type="entry name" value="NATRESASSCMP"/>
</dbReference>
<keyword evidence="8" id="KW-1185">Reference proteome</keyword>
<feature type="transmembrane region" description="Helical" evidence="6">
    <location>
        <begin position="277"/>
        <end position="308"/>
    </location>
</feature>
<protein>
    <submittedName>
        <fullName evidence="7">Nramp family divalent metal transporter</fullName>
    </submittedName>
</protein>
<feature type="transmembrane region" description="Helical" evidence="6">
    <location>
        <begin position="190"/>
        <end position="209"/>
    </location>
</feature>
<keyword evidence="3 6" id="KW-0812">Transmembrane</keyword>